<evidence type="ECO:0000313" key="3">
    <source>
        <dbReference type="EMBL" id="OQD74623.1"/>
    </source>
</evidence>
<sequence>MSPIKRRRVRRPRATSHHAANVPKPRRTKLRHRRPAWAQSLELLKIAVHVTVSVPSQSNPIDPSDLAPIPACLITVPCLLTSCLKIASVLFMRELLPTSAFGDRCLDKPEVGRMYSHEDFLAGDGGTRSEGRITFNGTSKFSPATEGEKPHASKYAWVKMIERGMDDVGDEIRDTLNDIFDGLARRRLRYLQLHVKEENDVDGHRPHMLETYTMSFRYDGKRGTADELDDTIDTGLNSRSLRDIRKYIYNMSRKLTMLKDALAPPSYRSLRICMSYNEGSPLRAGYDGSSLPANTERRGALAPELDQNWNEITLPGGSVELEVSYFQCRALVPFCTPAEPTTERNT</sequence>
<accession>A0A1V6PCU8</accession>
<feature type="compositionally biased region" description="Basic residues" evidence="1">
    <location>
        <begin position="1"/>
        <end position="16"/>
    </location>
</feature>
<evidence type="ECO:0000256" key="1">
    <source>
        <dbReference type="SAM" id="MobiDB-lite"/>
    </source>
</evidence>
<proteinExistence type="predicted"/>
<dbReference type="EMBL" id="MDYL01000010">
    <property type="protein sequence ID" value="OQD74623.1"/>
    <property type="molecule type" value="Genomic_DNA"/>
</dbReference>
<gene>
    <name evidence="3" type="ORF">PENDEC_c010G06722</name>
</gene>
<feature type="region of interest" description="Disordered" evidence="1">
    <location>
        <begin position="1"/>
        <end position="31"/>
    </location>
</feature>
<dbReference type="STRING" id="69771.A0A1V6PCU8"/>
<organism evidence="3 4">
    <name type="scientific">Penicillium decumbens</name>
    <dbReference type="NCBI Taxonomy" id="69771"/>
    <lineage>
        <taxon>Eukaryota</taxon>
        <taxon>Fungi</taxon>
        <taxon>Dikarya</taxon>
        <taxon>Ascomycota</taxon>
        <taxon>Pezizomycotina</taxon>
        <taxon>Eurotiomycetes</taxon>
        <taxon>Eurotiomycetidae</taxon>
        <taxon>Eurotiales</taxon>
        <taxon>Aspergillaceae</taxon>
        <taxon>Penicillium</taxon>
    </lineage>
</organism>
<dbReference type="OrthoDB" id="1928087at2759"/>
<protein>
    <recommendedName>
        <fullName evidence="2">HORMA domain-containing protein</fullName>
    </recommendedName>
</protein>
<name>A0A1V6PCU8_PENDC</name>
<dbReference type="Gene3D" id="3.30.900.10">
    <property type="entry name" value="HORMA domain"/>
    <property type="match status" value="1"/>
</dbReference>
<evidence type="ECO:0000259" key="2">
    <source>
        <dbReference type="Pfam" id="PF02301"/>
    </source>
</evidence>
<evidence type="ECO:0000313" key="4">
    <source>
        <dbReference type="Proteomes" id="UP000191522"/>
    </source>
</evidence>
<dbReference type="Proteomes" id="UP000191522">
    <property type="component" value="Unassembled WGS sequence"/>
</dbReference>
<dbReference type="InterPro" id="IPR036570">
    <property type="entry name" value="HORMA_dom_sf"/>
</dbReference>
<keyword evidence="4" id="KW-1185">Reference proteome</keyword>
<dbReference type="AlphaFoldDB" id="A0A1V6PCU8"/>
<dbReference type="InterPro" id="IPR003511">
    <property type="entry name" value="HORMA_dom"/>
</dbReference>
<reference evidence="4" key="1">
    <citation type="journal article" date="2017" name="Nat. Microbiol.">
        <title>Global analysis of biosynthetic gene clusters reveals vast potential of secondary metabolite production in Penicillium species.</title>
        <authorList>
            <person name="Nielsen J.C."/>
            <person name="Grijseels S."/>
            <person name="Prigent S."/>
            <person name="Ji B."/>
            <person name="Dainat J."/>
            <person name="Nielsen K.F."/>
            <person name="Frisvad J.C."/>
            <person name="Workman M."/>
            <person name="Nielsen J."/>
        </authorList>
    </citation>
    <scope>NUCLEOTIDE SEQUENCE [LARGE SCALE GENOMIC DNA]</scope>
    <source>
        <strain evidence="4">IBT 11843</strain>
    </source>
</reference>
<feature type="domain" description="HORMA" evidence="2">
    <location>
        <begin position="86"/>
        <end position="282"/>
    </location>
</feature>
<dbReference type="Pfam" id="PF02301">
    <property type="entry name" value="HORMA"/>
    <property type="match status" value="1"/>
</dbReference>
<comment type="caution">
    <text evidence="3">The sequence shown here is derived from an EMBL/GenBank/DDBJ whole genome shotgun (WGS) entry which is preliminary data.</text>
</comment>